<dbReference type="InterPro" id="IPR017829">
    <property type="entry name" value="Hopanoid-assoc_sugar_epimerase"/>
</dbReference>
<name>A0A370X4R0_9GAMM</name>
<dbReference type="OrthoDB" id="9787292at2"/>
<dbReference type="Gene3D" id="3.40.50.720">
    <property type="entry name" value="NAD(P)-binding Rossmann-like Domain"/>
    <property type="match status" value="1"/>
</dbReference>
<dbReference type="Proteomes" id="UP000255334">
    <property type="component" value="Unassembled WGS sequence"/>
</dbReference>
<reference evidence="2 3" key="1">
    <citation type="submission" date="2018-07" db="EMBL/GenBank/DDBJ databases">
        <title>Dyella monticola sp. nov. and Dyella psychrodurans sp. nov. isolated from monsoon evergreen broad-leaved forest soil of Dinghu Mountain, China.</title>
        <authorList>
            <person name="Gao Z."/>
            <person name="Qiu L."/>
        </authorList>
    </citation>
    <scope>NUCLEOTIDE SEQUENCE [LARGE SCALE GENOMIC DNA]</scope>
    <source>
        <strain evidence="2 3">4MSK11</strain>
    </source>
</reference>
<dbReference type="SUPFAM" id="SSF51735">
    <property type="entry name" value="NAD(P)-binding Rossmann-fold domains"/>
    <property type="match status" value="1"/>
</dbReference>
<dbReference type="GO" id="GO:0004029">
    <property type="term" value="F:aldehyde dehydrogenase (NAD+) activity"/>
    <property type="evidence" value="ECO:0007669"/>
    <property type="project" value="TreeGrafter"/>
</dbReference>
<dbReference type="PANTHER" id="PTHR48079:SF6">
    <property type="entry name" value="NAD(P)-BINDING DOMAIN-CONTAINING PROTEIN-RELATED"/>
    <property type="match status" value="1"/>
</dbReference>
<protein>
    <submittedName>
        <fullName evidence="2">NAD-dependent epimerase/dehydratase family protein</fullName>
    </submittedName>
</protein>
<sequence length="341" mass="36818">MRAAGFGLDGIAVRALVTGATGFVGSAVARRLLRDGHRVRVLARAGSDRRNLQGLDVEVVEGDLTKPASLLPACDGCDALFHVAADYRLWAPDPSDLYRANVDGTRAILQAAKEVGVPRIVYTSSVAVLGIPKDGTPGNETTPVTVDDMIGHYKRSKFLAEEVAHEFAAGGLPVVIVNPSTPIGPHDIKPTPTGRVVRDAMLGRVPAYVDTGLNIVHVDDVAEGHWLAFERGVAGERYVLGGYNMSLRDVLTEIADIVGRSPPKVRLPHGVVMPIAYASEAWARLTGMNPIATVEEVRMSKKRMFFTSAKAERELGYAARPARKALEDAVRWFQSLQHRTS</sequence>
<dbReference type="AlphaFoldDB" id="A0A370X4R0"/>
<organism evidence="2 3">
    <name type="scientific">Dyella psychrodurans</name>
    <dbReference type="NCBI Taxonomy" id="1927960"/>
    <lineage>
        <taxon>Bacteria</taxon>
        <taxon>Pseudomonadati</taxon>
        <taxon>Pseudomonadota</taxon>
        <taxon>Gammaproteobacteria</taxon>
        <taxon>Lysobacterales</taxon>
        <taxon>Rhodanobacteraceae</taxon>
        <taxon>Dyella</taxon>
    </lineage>
</organism>
<dbReference type="InterPro" id="IPR001509">
    <property type="entry name" value="Epimerase_deHydtase"/>
</dbReference>
<gene>
    <name evidence="2" type="ORF">DWU99_11975</name>
</gene>
<accession>A0A370X4R0</accession>
<evidence type="ECO:0000259" key="1">
    <source>
        <dbReference type="Pfam" id="PF01370"/>
    </source>
</evidence>
<proteinExistence type="predicted"/>
<dbReference type="PANTHER" id="PTHR48079">
    <property type="entry name" value="PROTEIN YEEZ"/>
    <property type="match status" value="1"/>
</dbReference>
<dbReference type="InterPro" id="IPR051783">
    <property type="entry name" value="NAD(P)-dependent_oxidoreduct"/>
</dbReference>
<evidence type="ECO:0000313" key="3">
    <source>
        <dbReference type="Proteomes" id="UP000255334"/>
    </source>
</evidence>
<dbReference type="GO" id="GO:0005737">
    <property type="term" value="C:cytoplasm"/>
    <property type="evidence" value="ECO:0007669"/>
    <property type="project" value="TreeGrafter"/>
</dbReference>
<dbReference type="Pfam" id="PF01370">
    <property type="entry name" value="Epimerase"/>
    <property type="match status" value="1"/>
</dbReference>
<dbReference type="CDD" id="cd05228">
    <property type="entry name" value="AR_FR_like_1_SDR_e"/>
    <property type="match status" value="1"/>
</dbReference>
<evidence type="ECO:0000313" key="2">
    <source>
        <dbReference type="EMBL" id="RDS83260.1"/>
    </source>
</evidence>
<keyword evidence="3" id="KW-1185">Reference proteome</keyword>
<dbReference type="InterPro" id="IPR036291">
    <property type="entry name" value="NAD(P)-bd_dom_sf"/>
</dbReference>
<dbReference type="FunFam" id="3.40.50.720:FF:000425">
    <property type="entry name" value="NAD(P)-binding Rossmann-fold superfamily protein"/>
    <property type="match status" value="1"/>
</dbReference>
<dbReference type="EMBL" id="QRBF01000004">
    <property type="protein sequence ID" value="RDS83260.1"/>
    <property type="molecule type" value="Genomic_DNA"/>
</dbReference>
<comment type="caution">
    <text evidence="2">The sequence shown here is derived from an EMBL/GenBank/DDBJ whole genome shotgun (WGS) entry which is preliminary data.</text>
</comment>
<dbReference type="RefSeq" id="WP_115478299.1">
    <property type="nucleotide sequence ID" value="NZ_QRBF01000004.1"/>
</dbReference>
<feature type="domain" description="NAD-dependent epimerase/dehydratase" evidence="1">
    <location>
        <begin position="15"/>
        <end position="241"/>
    </location>
</feature>
<dbReference type="NCBIfam" id="TIGR03466">
    <property type="entry name" value="HpnA"/>
    <property type="match status" value="1"/>
</dbReference>